<dbReference type="Ensembl" id="ENSMLUT00000029582.1">
    <property type="protein sequence ID" value="ENSMLUP00000022537.1"/>
    <property type="gene ID" value="ENSMLUG00000028943.1"/>
</dbReference>
<dbReference type="PANTHER" id="PTHR23413">
    <property type="entry name" value="60S RIBOSOMAL PROTEIN L32 AND DNA-DIRECTED RNA POLYMERASE II, SUBUNIT N"/>
    <property type="match status" value="1"/>
</dbReference>
<proteinExistence type="inferred from homology"/>
<dbReference type="HOGENOM" id="CLU_071479_4_1_1"/>
<dbReference type="SUPFAM" id="SSF52042">
    <property type="entry name" value="Ribosomal protein L32e"/>
    <property type="match status" value="1"/>
</dbReference>
<reference evidence="6 7" key="1">
    <citation type="journal article" date="2011" name="Nature">
        <title>A high-resolution map of human evolutionary constraint using 29 mammals.</title>
        <authorList>
            <person name="Lindblad-Toh K."/>
            <person name="Garber M."/>
            <person name="Zuk O."/>
            <person name="Lin M.F."/>
            <person name="Parker B.J."/>
            <person name="Washietl S."/>
            <person name="Kheradpour P."/>
            <person name="Ernst J."/>
            <person name="Jordan G."/>
            <person name="Mauceli E."/>
            <person name="Ward L.D."/>
            <person name="Lowe C.B."/>
            <person name="Holloway A.K."/>
            <person name="Clamp M."/>
            <person name="Gnerre S."/>
            <person name="Alfoldi J."/>
            <person name="Beal K."/>
            <person name="Chang J."/>
            <person name="Clawson H."/>
            <person name="Cuff J."/>
            <person name="Di Palma F."/>
            <person name="Fitzgerald S."/>
            <person name="Flicek P."/>
            <person name="Guttman M."/>
            <person name="Hubisz M.J."/>
            <person name="Jaffe D.B."/>
            <person name="Jungreis I."/>
            <person name="Kent W.J."/>
            <person name="Kostka D."/>
            <person name="Lara M."/>
            <person name="Martins A.L."/>
            <person name="Massingham T."/>
            <person name="Moltke I."/>
            <person name="Raney B.J."/>
            <person name="Rasmussen M.D."/>
            <person name="Robinson J."/>
            <person name="Stark A."/>
            <person name="Vilella A.J."/>
            <person name="Wen J."/>
            <person name="Xie X."/>
            <person name="Zody M.C."/>
            <person name="Baldwin J."/>
            <person name="Bloom T."/>
            <person name="Chin C.W."/>
            <person name="Heiman D."/>
            <person name="Nicol R."/>
            <person name="Nusbaum C."/>
            <person name="Young S."/>
            <person name="Wilkinson J."/>
            <person name="Worley K.C."/>
            <person name="Kovar C.L."/>
            <person name="Muzny D.M."/>
            <person name="Gibbs R.A."/>
            <person name="Cree A."/>
            <person name="Dihn H.H."/>
            <person name="Fowler G."/>
            <person name="Jhangiani S."/>
            <person name="Joshi V."/>
            <person name="Lee S."/>
            <person name="Lewis L.R."/>
            <person name="Nazareth L.V."/>
            <person name="Okwuonu G."/>
            <person name="Santibanez J."/>
            <person name="Warren W.C."/>
            <person name="Mardis E.R."/>
            <person name="Weinstock G.M."/>
            <person name="Wilson R.K."/>
            <person name="Delehaunty K."/>
            <person name="Dooling D."/>
            <person name="Fronik C."/>
            <person name="Fulton L."/>
            <person name="Fulton B."/>
            <person name="Graves T."/>
            <person name="Minx P."/>
            <person name="Sodergren E."/>
            <person name="Birney E."/>
            <person name="Margulies E.H."/>
            <person name="Herrero J."/>
            <person name="Green E.D."/>
            <person name="Haussler D."/>
            <person name="Siepel A."/>
            <person name="Goldman N."/>
            <person name="Pollard K.S."/>
            <person name="Pedersen J.S."/>
            <person name="Lander E.S."/>
            <person name="Kellis M."/>
        </authorList>
    </citation>
    <scope>NUCLEOTIDE SEQUENCE [LARGE SCALE GENOMIC DNA]</scope>
</reference>
<dbReference type="InterPro" id="IPR001515">
    <property type="entry name" value="Ribosomal_eL32"/>
</dbReference>
<dbReference type="Proteomes" id="UP000001074">
    <property type="component" value="Unassembled WGS sequence"/>
</dbReference>
<dbReference type="Pfam" id="PF01655">
    <property type="entry name" value="Ribosomal_L32e"/>
    <property type="match status" value="1"/>
</dbReference>
<evidence type="ECO:0000313" key="6">
    <source>
        <dbReference type="Ensembl" id="ENSMLUP00000022537.1"/>
    </source>
</evidence>
<keyword evidence="3" id="KW-0687">Ribonucleoprotein</keyword>
<evidence type="ECO:0000256" key="1">
    <source>
        <dbReference type="ARBA" id="ARBA00008431"/>
    </source>
</evidence>
<keyword evidence="7" id="KW-1185">Reference proteome</keyword>
<evidence type="ECO:0000256" key="4">
    <source>
        <dbReference type="ARBA" id="ARBA00035335"/>
    </source>
</evidence>
<dbReference type="GO" id="GO:0022625">
    <property type="term" value="C:cytosolic large ribosomal subunit"/>
    <property type="evidence" value="ECO:0007669"/>
    <property type="project" value="TreeGrafter"/>
</dbReference>
<comment type="similarity">
    <text evidence="1">Belongs to the eukaryotic ribosomal protein eL32 family.</text>
</comment>
<sequence>TVALRPRVKPKIVKKRTNKFIRHQPDRSVKIKWNWWKPRGTGNTVHRGFQGQILMPSTGYGSNKKTKYMLPSDFRKSLVHSVKELDVLLTCHRSHCAEMLTRLLRPEPLWKEQPGWPSVTNPNARLLSEENE</sequence>
<dbReference type="AlphaFoldDB" id="G1QFQ4"/>
<evidence type="ECO:0000256" key="5">
    <source>
        <dbReference type="SAM" id="MobiDB-lite"/>
    </source>
</evidence>
<dbReference type="PANTHER" id="PTHR23413:SF1">
    <property type="entry name" value="RIBOSOMAL PROTEIN L32"/>
    <property type="match status" value="1"/>
</dbReference>
<feature type="region of interest" description="Disordered" evidence="5">
    <location>
        <begin position="111"/>
        <end position="132"/>
    </location>
</feature>
<organism evidence="6 7">
    <name type="scientific">Myotis lucifugus</name>
    <name type="common">Little brown bat</name>
    <dbReference type="NCBI Taxonomy" id="59463"/>
    <lineage>
        <taxon>Eukaryota</taxon>
        <taxon>Metazoa</taxon>
        <taxon>Chordata</taxon>
        <taxon>Craniata</taxon>
        <taxon>Vertebrata</taxon>
        <taxon>Euteleostomi</taxon>
        <taxon>Mammalia</taxon>
        <taxon>Eutheria</taxon>
        <taxon>Laurasiatheria</taxon>
        <taxon>Chiroptera</taxon>
        <taxon>Yangochiroptera</taxon>
        <taxon>Vespertilionidae</taxon>
        <taxon>Myotis</taxon>
    </lineage>
</organism>
<evidence type="ECO:0000256" key="2">
    <source>
        <dbReference type="ARBA" id="ARBA00022980"/>
    </source>
</evidence>
<name>G1QFQ4_MYOLU</name>
<dbReference type="STRING" id="59463.ENSMLUP00000022537"/>
<reference evidence="6" key="3">
    <citation type="submission" date="2025-09" db="UniProtKB">
        <authorList>
            <consortium name="Ensembl"/>
        </authorList>
    </citation>
    <scope>IDENTIFICATION</scope>
</reference>
<dbReference type="InParanoid" id="G1QFQ4"/>
<dbReference type="GO" id="GO:0003735">
    <property type="term" value="F:structural constituent of ribosome"/>
    <property type="evidence" value="ECO:0007669"/>
    <property type="project" value="InterPro"/>
</dbReference>
<dbReference type="GeneTree" id="ENSGT00940000158890"/>
<dbReference type="eggNOG" id="KOG0878">
    <property type="taxonomic scope" value="Eukaryota"/>
</dbReference>
<evidence type="ECO:0000313" key="7">
    <source>
        <dbReference type="Proteomes" id="UP000001074"/>
    </source>
</evidence>
<evidence type="ECO:0000256" key="3">
    <source>
        <dbReference type="ARBA" id="ARBA00023274"/>
    </source>
</evidence>
<dbReference type="GO" id="GO:0006412">
    <property type="term" value="P:translation"/>
    <property type="evidence" value="ECO:0007669"/>
    <property type="project" value="InterPro"/>
</dbReference>
<dbReference type="InterPro" id="IPR036351">
    <property type="entry name" value="Ribosomal_eL32_sf"/>
</dbReference>
<reference evidence="6" key="2">
    <citation type="submission" date="2025-08" db="UniProtKB">
        <authorList>
            <consortium name="Ensembl"/>
        </authorList>
    </citation>
    <scope>IDENTIFICATION</scope>
</reference>
<dbReference type="SMART" id="SM01393">
    <property type="entry name" value="Ribosomal_L32e"/>
    <property type="match status" value="1"/>
</dbReference>
<protein>
    <recommendedName>
        <fullName evidence="4">60S ribosomal protein L32</fullName>
    </recommendedName>
</protein>
<dbReference type="EMBL" id="AAPE02019716">
    <property type="status" value="NOT_ANNOTATED_CDS"/>
    <property type="molecule type" value="Genomic_DNA"/>
</dbReference>
<keyword evidence="2" id="KW-0689">Ribosomal protein</keyword>
<accession>G1QFQ4</accession>